<evidence type="ECO:0000256" key="2">
    <source>
        <dbReference type="ARBA" id="ARBA00022692"/>
    </source>
</evidence>
<evidence type="ECO:0000256" key="1">
    <source>
        <dbReference type="ARBA" id="ARBA00004141"/>
    </source>
</evidence>
<dbReference type="InterPro" id="IPR011701">
    <property type="entry name" value="MFS"/>
</dbReference>
<feature type="transmembrane region" description="Helical" evidence="5">
    <location>
        <begin position="261"/>
        <end position="284"/>
    </location>
</feature>
<comment type="caution">
    <text evidence="7">The sequence shown here is derived from an EMBL/GenBank/DDBJ whole genome shotgun (WGS) entry which is preliminary data.</text>
</comment>
<dbReference type="AlphaFoldDB" id="A0A091BB76"/>
<dbReference type="Proteomes" id="UP000029392">
    <property type="component" value="Unassembled WGS sequence"/>
</dbReference>
<protein>
    <recommendedName>
        <fullName evidence="6">Major facilitator superfamily (MFS) profile domain-containing protein</fullName>
    </recommendedName>
</protein>
<feature type="transmembrane region" description="Helical" evidence="5">
    <location>
        <begin position="396"/>
        <end position="415"/>
    </location>
</feature>
<feature type="transmembrane region" description="Helical" evidence="5">
    <location>
        <begin position="222"/>
        <end position="240"/>
    </location>
</feature>
<evidence type="ECO:0000256" key="5">
    <source>
        <dbReference type="SAM" id="Phobius"/>
    </source>
</evidence>
<dbReference type="eggNOG" id="COG0477">
    <property type="taxonomic scope" value="Bacteria"/>
</dbReference>
<dbReference type="OrthoDB" id="9812221at2"/>
<keyword evidence="4 5" id="KW-0472">Membrane</keyword>
<evidence type="ECO:0000256" key="3">
    <source>
        <dbReference type="ARBA" id="ARBA00022989"/>
    </source>
</evidence>
<feature type="domain" description="Major facilitator superfamily (MFS) profile" evidence="6">
    <location>
        <begin position="7"/>
        <end position="452"/>
    </location>
</feature>
<dbReference type="Pfam" id="PF07690">
    <property type="entry name" value="MFS_1"/>
    <property type="match status" value="2"/>
</dbReference>
<dbReference type="PROSITE" id="PS50850">
    <property type="entry name" value="MFS"/>
    <property type="match status" value="1"/>
</dbReference>
<sequence length="476" mass="50180">MNPGRRLSLIVACALFIENMDSTAIATSLPAIAADLGTEPIALKLALTAYLLALAVFIPVSGWVADRFGAKRTFMAAIAVFLLGSVGCAASGSLEQMVAARFLQGMGGALMVPVGRLVLLRTVPKSELVQALSWLTIPALVAPIIGPPVGGFIATYSDWRWIFLINLPMGALGLVLAWRYVPDLREPVKPLDWTGFALSGLGLALALFGFSTLGRHMVSTPVALGCLLVGLAGMAAYVWHARRHPHPLIDLGLLKLPTFRAGVLGGTLFRIGIGATPFLLPLMLQLGFGLSPLASGLLTFVSAVGAMFMKTIAAAVLRRFGFRRVLWINALLASAMLAGFGLFRADTPHWLIMGVLLVSGCFRSLQFTSLNAISYAEVDPARMGQASSLSGMMQQFSLALGVAIGGYALQVAGALTGHDYADAGNFGWAFLTVGTISALSAWLMFRLPRDAGAEMAGRAQAGQEVAEPKAAQRPAT</sequence>
<keyword evidence="3 5" id="KW-1133">Transmembrane helix</keyword>
<name>A0A091BB76_9GAMM</name>
<evidence type="ECO:0000259" key="6">
    <source>
        <dbReference type="PROSITE" id="PS50850"/>
    </source>
</evidence>
<comment type="subcellular location">
    <subcellularLocation>
        <location evidence="1">Membrane</location>
        <topology evidence="1">Multi-pass membrane protein</topology>
    </subcellularLocation>
</comment>
<dbReference type="PATRIC" id="fig|1384054.3.peg.1144"/>
<keyword evidence="8" id="KW-1185">Reference proteome</keyword>
<dbReference type="EMBL" id="AVCH01000145">
    <property type="protein sequence ID" value="KFN48772.1"/>
    <property type="molecule type" value="Genomic_DNA"/>
</dbReference>
<gene>
    <name evidence="7" type="ORF">N790_05815</name>
</gene>
<organism evidence="7 8">
    <name type="scientific">Arenimonas malthae CC-JY-1</name>
    <dbReference type="NCBI Taxonomy" id="1384054"/>
    <lineage>
        <taxon>Bacteria</taxon>
        <taxon>Pseudomonadati</taxon>
        <taxon>Pseudomonadota</taxon>
        <taxon>Gammaproteobacteria</taxon>
        <taxon>Lysobacterales</taxon>
        <taxon>Lysobacteraceae</taxon>
        <taxon>Arenimonas</taxon>
    </lineage>
</organism>
<feature type="transmembrane region" description="Helical" evidence="5">
    <location>
        <begin position="325"/>
        <end position="343"/>
    </location>
</feature>
<dbReference type="RefSeq" id="WP_043802237.1">
    <property type="nucleotide sequence ID" value="NZ_AVCH01000145.1"/>
</dbReference>
<dbReference type="Gene3D" id="1.20.1720.10">
    <property type="entry name" value="Multidrug resistance protein D"/>
    <property type="match status" value="1"/>
</dbReference>
<keyword evidence="2 5" id="KW-0812">Transmembrane</keyword>
<dbReference type="InterPro" id="IPR020846">
    <property type="entry name" value="MFS_dom"/>
</dbReference>
<feature type="transmembrane region" description="Helical" evidence="5">
    <location>
        <begin position="161"/>
        <end position="181"/>
    </location>
</feature>
<dbReference type="InterPro" id="IPR036259">
    <property type="entry name" value="MFS_trans_sf"/>
</dbReference>
<dbReference type="GO" id="GO:0022857">
    <property type="term" value="F:transmembrane transporter activity"/>
    <property type="evidence" value="ECO:0007669"/>
    <property type="project" value="InterPro"/>
</dbReference>
<proteinExistence type="predicted"/>
<feature type="transmembrane region" description="Helical" evidence="5">
    <location>
        <begin position="427"/>
        <end position="445"/>
    </location>
</feature>
<evidence type="ECO:0000313" key="7">
    <source>
        <dbReference type="EMBL" id="KFN48772.1"/>
    </source>
</evidence>
<feature type="transmembrane region" description="Helical" evidence="5">
    <location>
        <begin position="349"/>
        <end position="375"/>
    </location>
</feature>
<feature type="transmembrane region" description="Helical" evidence="5">
    <location>
        <begin position="131"/>
        <end position="155"/>
    </location>
</feature>
<dbReference type="GO" id="GO:0005886">
    <property type="term" value="C:plasma membrane"/>
    <property type="evidence" value="ECO:0007669"/>
    <property type="project" value="TreeGrafter"/>
</dbReference>
<evidence type="ECO:0000313" key="8">
    <source>
        <dbReference type="Proteomes" id="UP000029392"/>
    </source>
</evidence>
<accession>A0A091BB76</accession>
<reference evidence="7 8" key="1">
    <citation type="submission" date="2013-09" db="EMBL/GenBank/DDBJ databases">
        <title>Genome sequencing of Arenimonas malthae.</title>
        <authorList>
            <person name="Chen F."/>
            <person name="Wang G."/>
        </authorList>
    </citation>
    <scope>NUCLEOTIDE SEQUENCE [LARGE SCALE GENOMIC DNA]</scope>
    <source>
        <strain evidence="7 8">CC-JY-1</strain>
    </source>
</reference>
<dbReference type="PANTHER" id="PTHR23501:SF1">
    <property type="entry name" value="TRANSPORT PROTEIN HSRA-RELATED"/>
    <property type="match status" value="1"/>
</dbReference>
<feature type="transmembrane region" description="Helical" evidence="5">
    <location>
        <begin position="42"/>
        <end position="65"/>
    </location>
</feature>
<feature type="transmembrane region" description="Helical" evidence="5">
    <location>
        <begin position="98"/>
        <end position="119"/>
    </location>
</feature>
<evidence type="ECO:0000256" key="4">
    <source>
        <dbReference type="ARBA" id="ARBA00023136"/>
    </source>
</evidence>
<dbReference type="PANTHER" id="PTHR23501">
    <property type="entry name" value="MAJOR FACILITATOR SUPERFAMILY"/>
    <property type="match status" value="1"/>
</dbReference>
<feature type="transmembrane region" description="Helical" evidence="5">
    <location>
        <begin position="290"/>
        <end position="313"/>
    </location>
</feature>
<dbReference type="CDD" id="cd17503">
    <property type="entry name" value="MFS_LmrB_MDR_like"/>
    <property type="match status" value="1"/>
</dbReference>
<feature type="transmembrane region" description="Helical" evidence="5">
    <location>
        <begin position="193"/>
        <end position="210"/>
    </location>
</feature>
<feature type="transmembrane region" description="Helical" evidence="5">
    <location>
        <begin position="74"/>
        <end position="92"/>
    </location>
</feature>
<dbReference type="SUPFAM" id="SSF103473">
    <property type="entry name" value="MFS general substrate transporter"/>
    <property type="match status" value="1"/>
</dbReference>
<dbReference type="Gene3D" id="1.20.1250.20">
    <property type="entry name" value="MFS general substrate transporter like domains"/>
    <property type="match status" value="1"/>
</dbReference>
<dbReference type="STRING" id="1384054.N790_05815"/>